<evidence type="ECO:0000259" key="2">
    <source>
        <dbReference type="Pfam" id="PF00582"/>
    </source>
</evidence>
<dbReference type="InterPro" id="IPR006015">
    <property type="entry name" value="Universal_stress_UspA"/>
</dbReference>
<name>A0ABD6A0A1_9EURY</name>
<protein>
    <submittedName>
        <fullName evidence="3">Universal stress protein</fullName>
    </submittedName>
</protein>
<comment type="caution">
    <text evidence="3">The sequence shown here is derived from an EMBL/GenBank/DDBJ whole genome shotgun (WGS) entry which is preliminary data.</text>
</comment>
<feature type="domain" description="UspA" evidence="2">
    <location>
        <begin position="1"/>
        <end position="148"/>
    </location>
</feature>
<dbReference type="Gene3D" id="3.40.50.620">
    <property type="entry name" value="HUPs"/>
    <property type="match status" value="1"/>
</dbReference>
<dbReference type="CDD" id="cd00293">
    <property type="entry name" value="USP-like"/>
    <property type="match status" value="1"/>
</dbReference>
<reference evidence="3 4" key="1">
    <citation type="journal article" date="2019" name="Int. J. Syst. Evol. Microbiol.">
        <title>The Global Catalogue of Microorganisms (GCM) 10K type strain sequencing project: providing services to taxonomists for standard genome sequencing and annotation.</title>
        <authorList>
            <consortium name="The Broad Institute Genomics Platform"/>
            <consortium name="The Broad Institute Genome Sequencing Center for Infectious Disease"/>
            <person name="Wu L."/>
            <person name="Ma J."/>
        </authorList>
    </citation>
    <scope>NUCLEOTIDE SEQUENCE [LARGE SCALE GENOMIC DNA]</scope>
    <source>
        <strain evidence="3 4">GX21</strain>
    </source>
</reference>
<dbReference type="Proteomes" id="UP001596434">
    <property type="component" value="Unassembled WGS sequence"/>
</dbReference>
<keyword evidence="4" id="KW-1185">Reference proteome</keyword>
<dbReference type="PRINTS" id="PR01438">
    <property type="entry name" value="UNVRSLSTRESS"/>
</dbReference>
<evidence type="ECO:0000256" key="1">
    <source>
        <dbReference type="ARBA" id="ARBA00008791"/>
    </source>
</evidence>
<evidence type="ECO:0000313" key="3">
    <source>
        <dbReference type="EMBL" id="MFC7255708.1"/>
    </source>
</evidence>
<accession>A0ABD6A0A1</accession>
<dbReference type="InterPro" id="IPR006016">
    <property type="entry name" value="UspA"/>
</dbReference>
<gene>
    <name evidence="3" type="ORF">ACFQKE_10465</name>
</gene>
<dbReference type="InterPro" id="IPR014729">
    <property type="entry name" value="Rossmann-like_a/b/a_fold"/>
</dbReference>
<dbReference type="EMBL" id="JBHTAT010000001">
    <property type="protein sequence ID" value="MFC7255708.1"/>
    <property type="molecule type" value="Genomic_DNA"/>
</dbReference>
<evidence type="ECO:0000313" key="4">
    <source>
        <dbReference type="Proteomes" id="UP001596434"/>
    </source>
</evidence>
<comment type="similarity">
    <text evidence="1">Belongs to the universal stress protein A family.</text>
</comment>
<sequence>MTDHVLVPVDGSPLSLDALRHTLTDFPEASVTVLHVVDLFEPDHGVGVDGDTTYEPLVGSEEWYARVEERSEGILEEARTVAADHDRDIETVSEIGTPARIIVEYAAEEPIDHVVLGAHGRQDEDRTLLGSVAELVTRRATVPVTLVR</sequence>
<dbReference type="GeneID" id="96954078"/>
<dbReference type="PANTHER" id="PTHR46268">
    <property type="entry name" value="STRESS RESPONSE PROTEIN NHAX"/>
    <property type="match status" value="1"/>
</dbReference>
<dbReference type="SUPFAM" id="SSF52402">
    <property type="entry name" value="Adenine nucleotide alpha hydrolases-like"/>
    <property type="match status" value="1"/>
</dbReference>
<dbReference type="Pfam" id="PF00582">
    <property type="entry name" value="Usp"/>
    <property type="match status" value="1"/>
</dbReference>
<organism evidence="3 4">
    <name type="scientific">Haloplanus litoreus</name>
    <dbReference type="NCBI Taxonomy" id="767515"/>
    <lineage>
        <taxon>Archaea</taxon>
        <taxon>Methanobacteriati</taxon>
        <taxon>Methanobacteriota</taxon>
        <taxon>Stenosarchaea group</taxon>
        <taxon>Halobacteria</taxon>
        <taxon>Halobacteriales</taxon>
        <taxon>Haloferacaceae</taxon>
        <taxon>Haloplanus</taxon>
    </lineage>
</organism>
<dbReference type="AlphaFoldDB" id="A0ABD6A0A1"/>
<proteinExistence type="inferred from homology"/>
<dbReference type="PANTHER" id="PTHR46268:SF24">
    <property type="entry name" value="UNIVERSAL STRESS PROTEIN"/>
    <property type="match status" value="1"/>
</dbReference>
<dbReference type="RefSeq" id="WP_379703935.1">
    <property type="nucleotide sequence ID" value="NZ_JBHTAT010000001.1"/>
</dbReference>